<dbReference type="PANTHER" id="PTHR20930">
    <property type="entry name" value="OVARIAN CARCINOMA ANTIGEN CA125-RELATED"/>
    <property type="match status" value="1"/>
</dbReference>
<evidence type="ECO:0000256" key="6">
    <source>
        <dbReference type="SAM" id="MobiDB-lite"/>
    </source>
</evidence>
<dbReference type="Gene3D" id="3.10.20.90">
    <property type="entry name" value="Phosphatidylinositol 3-kinase Catalytic Subunit, Chain A, domain 1"/>
    <property type="match status" value="1"/>
</dbReference>
<gene>
    <name evidence="9" type="ORF">ECRASSUSDP1_LOCUS26869</name>
</gene>
<dbReference type="Proteomes" id="UP001295684">
    <property type="component" value="Unassembled WGS sequence"/>
</dbReference>
<keyword evidence="3" id="KW-0862">Zinc</keyword>
<dbReference type="PROSITE" id="PS01357">
    <property type="entry name" value="ZF_ZZ_1"/>
    <property type="match status" value="1"/>
</dbReference>
<feature type="compositionally biased region" description="Basic and acidic residues" evidence="6">
    <location>
        <begin position="267"/>
        <end position="289"/>
    </location>
</feature>
<dbReference type="InterPro" id="IPR000270">
    <property type="entry name" value="PB1_dom"/>
</dbReference>
<dbReference type="InterPro" id="IPR053793">
    <property type="entry name" value="PB1-like"/>
</dbReference>
<keyword evidence="10" id="KW-1185">Reference proteome</keyword>
<dbReference type="GO" id="GO:0008270">
    <property type="term" value="F:zinc ion binding"/>
    <property type="evidence" value="ECO:0007669"/>
    <property type="project" value="UniProtKB-KW"/>
</dbReference>
<feature type="region of interest" description="Disordered" evidence="6">
    <location>
        <begin position="267"/>
        <end position="341"/>
    </location>
</feature>
<dbReference type="SUPFAM" id="SSF57850">
    <property type="entry name" value="RING/U-box"/>
    <property type="match status" value="1"/>
</dbReference>
<keyword evidence="5" id="KW-0175">Coiled coil</keyword>
<dbReference type="InterPro" id="IPR043145">
    <property type="entry name" value="Znf_ZZ_sf"/>
</dbReference>
<dbReference type="SMART" id="SM00291">
    <property type="entry name" value="ZnF_ZZ"/>
    <property type="match status" value="1"/>
</dbReference>
<dbReference type="Pfam" id="PF00564">
    <property type="entry name" value="PB1"/>
    <property type="match status" value="1"/>
</dbReference>
<dbReference type="AlphaFoldDB" id="A0AAD2DAA8"/>
<evidence type="ECO:0000313" key="10">
    <source>
        <dbReference type="Proteomes" id="UP001295684"/>
    </source>
</evidence>
<keyword evidence="1" id="KW-0479">Metal-binding</keyword>
<accession>A0AAD2DAA8</accession>
<dbReference type="PANTHER" id="PTHR20930:SF0">
    <property type="entry name" value="PROTEIN ILRUN"/>
    <property type="match status" value="1"/>
</dbReference>
<dbReference type="CDD" id="cd02340">
    <property type="entry name" value="ZZ_NBR1_like"/>
    <property type="match status" value="1"/>
</dbReference>
<dbReference type="Pfam" id="PF16158">
    <property type="entry name" value="N_BRCA1_IG"/>
    <property type="match status" value="1"/>
</dbReference>
<reference evidence="9" key="1">
    <citation type="submission" date="2023-07" db="EMBL/GenBank/DDBJ databases">
        <authorList>
            <consortium name="AG Swart"/>
            <person name="Singh M."/>
            <person name="Singh A."/>
            <person name="Seah K."/>
            <person name="Emmerich C."/>
        </authorList>
    </citation>
    <scope>NUCLEOTIDE SEQUENCE</scope>
    <source>
        <strain evidence="9">DP1</strain>
    </source>
</reference>
<sequence>MPKGFVVVNFTSELGIKATLEVTDYNNLISQVILRLKKDSEPVKENPGANDIDQEELFSITYLDEDGDRVTISSQEDFDEAVAYFKNEGTDVNLMVREKLIGSVHINQLSHLVFTESSDEIESKEEQIECQNTDEKVCSNEGLMFSEIAPVKKDVQPVFLTQSCFDEVSDLTNQMNTDKKEEIKVSKPIEKEDTCIEKKSTKNAQNVPQDYVEDPKVENLEEPKLSQRASSYNSYCESYFDTINELTDVMQGLGVEFDKLSKKICEEEKAEGKSEEPQKNLETSKKLEEQASEEVEEKEQKDELDLLVSDAQSEGEEESKSEIDQPKSSAEIVDEKSKPQKLLQNKLKEELLERPKEIELKKQEIQQEKDPKMEISKETYVKENSFADKNQSKIEIFDKIKEEKGKLEEEAKKCEKEAKRQKEIMELKDFENTLYKKSEHKEITYKPFVGRKEGPPIPCNICESPKIQGIRYFCIQCPNFNMCSNCDSIIIHEHPLMKLRTSEDIVNFAKCLQNRQKESIEENKEDEFGSDFYIPQAKVNQSFIEKQQNKFYLEESEKYSDENLRNCQAVCTNMMPPLDYTINTISSDICLTVTLKNTGNIAWPKGFKVWSDQAEVGGKCLIESKLNIVTIDPDEEIILDVKIKNPKQVGKYYYIFYLVDAEGRRFGESFEFIFRVKSSMANGNYNPFSFIPVNPPSQRLPSYPKPYDPAERSAFDDSYINQDIWGSQNQNNY</sequence>
<evidence type="ECO:0000256" key="5">
    <source>
        <dbReference type="SAM" id="Coils"/>
    </source>
</evidence>
<dbReference type="PROSITE" id="PS51745">
    <property type="entry name" value="PB1"/>
    <property type="match status" value="1"/>
</dbReference>
<dbReference type="SUPFAM" id="SSF54277">
    <property type="entry name" value="CAD &amp; PB1 domains"/>
    <property type="match status" value="1"/>
</dbReference>
<keyword evidence="2 4" id="KW-0863">Zinc-finger</keyword>
<dbReference type="InterPro" id="IPR032350">
    <property type="entry name" value="Nbr1_FW"/>
</dbReference>
<organism evidence="9 10">
    <name type="scientific">Euplotes crassus</name>
    <dbReference type="NCBI Taxonomy" id="5936"/>
    <lineage>
        <taxon>Eukaryota</taxon>
        <taxon>Sar</taxon>
        <taxon>Alveolata</taxon>
        <taxon>Ciliophora</taxon>
        <taxon>Intramacronucleata</taxon>
        <taxon>Spirotrichea</taxon>
        <taxon>Hypotrichia</taxon>
        <taxon>Euplotida</taxon>
        <taxon>Euplotidae</taxon>
        <taxon>Moneuplotes</taxon>
    </lineage>
</organism>
<evidence type="ECO:0000259" key="7">
    <source>
        <dbReference type="PROSITE" id="PS50135"/>
    </source>
</evidence>
<evidence type="ECO:0000256" key="4">
    <source>
        <dbReference type="PROSITE-ProRule" id="PRU00228"/>
    </source>
</evidence>
<protein>
    <recommendedName>
        <fullName evidence="11">ZZ-type domain-containing protein</fullName>
    </recommendedName>
</protein>
<name>A0AAD2DAA8_EUPCR</name>
<dbReference type="Gene3D" id="2.60.40.10">
    <property type="entry name" value="Immunoglobulins"/>
    <property type="match status" value="1"/>
</dbReference>
<feature type="domain" description="PB1" evidence="8">
    <location>
        <begin position="3"/>
        <end position="99"/>
    </location>
</feature>
<evidence type="ECO:0000256" key="2">
    <source>
        <dbReference type="ARBA" id="ARBA00022771"/>
    </source>
</evidence>
<evidence type="ECO:0000256" key="3">
    <source>
        <dbReference type="ARBA" id="ARBA00022833"/>
    </source>
</evidence>
<evidence type="ECO:0008006" key="11">
    <source>
        <dbReference type="Google" id="ProtNLM"/>
    </source>
</evidence>
<dbReference type="EMBL" id="CAMPGE010027702">
    <property type="protein sequence ID" value="CAI2385313.1"/>
    <property type="molecule type" value="Genomic_DNA"/>
</dbReference>
<feature type="domain" description="ZZ-type" evidence="7">
    <location>
        <begin position="454"/>
        <end position="504"/>
    </location>
</feature>
<proteinExistence type="predicted"/>
<dbReference type="InterPro" id="IPR000433">
    <property type="entry name" value="Znf_ZZ"/>
</dbReference>
<comment type="caution">
    <text evidence="9">The sequence shown here is derived from an EMBL/GenBank/DDBJ whole genome shotgun (WGS) entry which is preliminary data.</text>
</comment>
<evidence type="ECO:0000256" key="1">
    <source>
        <dbReference type="ARBA" id="ARBA00022723"/>
    </source>
</evidence>
<evidence type="ECO:0000259" key="8">
    <source>
        <dbReference type="PROSITE" id="PS51745"/>
    </source>
</evidence>
<evidence type="ECO:0000313" key="9">
    <source>
        <dbReference type="EMBL" id="CAI2385313.1"/>
    </source>
</evidence>
<dbReference type="Gene3D" id="3.30.60.90">
    <property type="match status" value="1"/>
</dbReference>
<dbReference type="InterPro" id="IPR013783">
    <property type="entry name" value="Ig-like_fold"/>
</dbReference>
<feature type="coiled-coil region" evidence="5">
    <location>
        <begin position="397"/>
        <end position="424"/>
    </location>
</feature>
<dbReference type="PROSITE" id="PS50135">
    <property type="entry name" value="ZF_ZZ_2"/>
    <property type="match status" value="1"/>
</dbReference>
<dbReference type="Pfam" id="PF00569">
    <property type="entry name" value="ZZ"/>
    <property type="match status" value="1"/>
</dbReference>